<dbReference type="Gene3D" id="3.40.50.12780">
    <property type="entry name" value="N-terminal domain of ligase-like"/>
    <property type="match status" value="1"/>
</dbReference>
<dbReference type="OrthoDB" id="10253869at2759"/>
<dbReference type="InterPro" id="IPR042099">
    <property type="entry name" value="ANL_N_sf"/>
</dbReference>
<accession>A0A9P0APY7</accession>
<dbReference type="GO" id="GO:0016405">
    <property type="term" value="F:CoA-ligase activity"/>
    <property type="evidence" value="ECO:0007669"/>
    <property type="project" value="TreeGrafter"/>
</dbReference>
<gene>
    <name evidence="4" type="ORF">MELIAE_LOCUS136</name>
</gene>
<evidence type="ECO:0000313" key="5">
    <source>
        <dbReference type="Proteomes" id="UP001154078"/>
    </source>
</evidence>
<evidence type="ECO:0000259" key="3">
    <source>
        <dbReference type="Pfam" id="PF13193"/>
    </source>
</evidence>
<dbReference type="Proteomes" id="UP001154078">
    <property type="component" value="Chromosome 1"/>
</dbReference>
<reference evidence="4" key="1">
    <citation type="submission" date="2021-12" db="EMBL/GenBank/DDBJ databases">
        <authorList>
            <person name="King R."/>
        </authorList>
    </citation>
    <scope>NUCLEOTIDE SEQUENCE</scope>
</reference>
<dbReference type="Gene3D" id="3.30.300.30">
    <property type="match status" value="1"/>
</dbReference>
<keyword evidence="2" id="KW-0436">Ligase</keyword>
<evidence type="ECO:0000313" key="4">
    <source>
        <dbReference type="EMBL" id="CAH0545841.1"/>
    </source>
</evidence>
<dbReference type="AlphaFoldDB" id="A0A9P0APY7"/>
<evidence type="ECO:0000256" key="1">
    <source>
        <dbReference type="ARBA" id="ARBA00006432"/>
    </source>
</evidence>
<organism evidence="4 5">
    <name type="scientific">Brassicogethes aeneus</name>
    <name type="common">Rape pollen beetle</name>
    <name type="synonym">Meligethes aeneus</name>
    <dbReference type="NCBI Taxonomy" id="1431903"/>
    <lineage>
        <taxon>Eukaryota</taxon>
        <taxon>Metazoa</taxon>
        <taxon>Ecdysozoa</taxon>
        <taxon>Arthropoda</taxon>
        <taxon>Hexapoda</taxon>
        <taxon>Insecta</taxon>
        <taxon>Pterygota</taxon>
        <taxon>Neoptera</taxon>
        <taxon>Endopterygota</taxon>
        <taxon>Coleoptera</taxon>
        <taxon>Polyphaga</taxon>
        <taxon>Cucujiformia</taxon>
        <taxon>Nitidulidae</taxon>
        <taxon>Meligethinae</taxon>
        <taxon>Brassicogethes</taxon>
    </lineage>
</organism>
<dbReference type="PANTHER" id="PTHR24096:SF149">
    <property type="entry name" value="AMP-BINDING DOMAIN-CONTAINING PROTEIN-RELATED"/>
    <property type="match status" value="1"/>
</dbReference>
<comment type="similarity">
    <text evidence="1">Belongs to the ATP-dependent AMP-binding enzyme family.</text>
</comment>
<feature type="domain" description="AMP-binding enzyme C-terminal" evidence="3">
    <location>
        <begin position="105"/>
        <end position="181"/>
    </location>
</feature>
<sequence length="196" mass="22247">MVIIGGGCLSETYIKELWELLPGTFVVELETDTLCGPFERGELCVKSKNTMNGYHNADSSETFDSDGWLKTGDIVYYDDEFFFYVVDRIKEMLKYRSWHVAPAVLERVILQHPAVNKAVVIGIPDEEDGDHPMALVLLNEDVDGVTEDELRSYVDERVDDKQKLRGGLKIIHDLPLTPSGKVKRKYLQKLVLEGKI</sequence>
<evidence type="ECO:0000256" key="2">
    <source>
        <dbReference type="ARBA" id="ARBA00022598"/>
    </source>
</evidence>
<dbReference type="Pfam" id="PF13193">
    <property type="entry name" value="AMP-binding_C"/>
    <property type="match status" value="1"/>
</dbReference>
<proteinExistence type="inferred from homology"/>
<dbReference type="SUPFAM" id="SSF56801">
    <property type="entry name" value="Acetyl-CoA synthetase-like"/>
    <property type="match status" value="1"/>
</dbReference>
<dbReference type="EMBL" id="OV121132">
    <property type="protein sequence ID" value="CAH0545841.1"/>
    <property type="molecule type" value="Genomic_DNA"/>
</dbReference>
<keyword evidence="5" id="KW-1185">Reference proteome</keyword>
<dbReference type="InterPro" id="IPR025110">
    <property type="entry name" value="AMP-bd_C"/>
</dbReference>
<name>A0A9P0APY7_BRAAE</name>
<dbReference type="PANTHER" id="PTHR24096">
    <property type="entry name" value="LONG-CHAIN-FATTY-ACID--COA LIGASE"/>
    <property type="match status" value="1"/>
</dbReference>
<protein>
    <recommendedName>
        <fullName evidence="3">AMP-binding enzyme C-terminal domain-containing protein</fullName>
    </recommendedName>
</protein>
<dbReference type="InterPro" id="IPR045851">
    <property type="entry name" value="AMP-bd_C_sf"/>
</dbReference>